<keyword evidence="3" id="KW-0255">Endonuclease</keyword>
<dbReference type="InterPro" id="IPR053148">
    <property type="entry name" value="PD-DEXK-like_domain"/>
</dbReference>
<keyword evidence="3" id="KW-0540">Nuclease</keyword>
<proteinExistence type="predicted"/>
<feature type="domain" description="YhcG PDDEXK nuclease" evidence="1">
    <location>
        <begin position="169"/>
        <end position="321"/>
    </location>
</feature>
<evidence type="ECO:0000313" key="4">
    <source>
        <dbReference type="Proteomes" id="UP000295600"/>
    </source>
</evidence>
<keyword evidence="3" id="KW-0378">Hydrolase</keyword>
<feature type="domain" description="YhcG N-terminal" evidence="2">
    <location>
        <begin position="13"/>
        <end position="148"/>
    </location>
</feature>
<sequence>MMQLDKRQQFSEVVLMIRQAQYNAMKTVNAEMINLYWNVGAYISKQLETSKWGESVVKELANFLAQTEPDLKGFSDKNLWRMKQFYETYRDYPKLSPLVREINWTNNLLIFSRSKSIEEMEFYLNQSINERYSKRELDRQISSGLFERTMIGNTKLSTVLRETHPSIKNSFKDSYVLEFLALPKDHDEKELQKGLIGQMKNFILELGKDFLFVGEEYRIQVGNSDFFIDLLFYHRGLQCLVAFELKADKFKPEQLGQLNFYLEALDRDVKKPNENPSIGVLLCKDKDCEVVEYALSRYLSPTMVSEYQTQLPDKKILQRKLQELFDE</sequence>
<comment type="caution">
    <text evidence="3">The sequence shown here is derived from an EMBL/GenBank/DDBJ whole genome shotgun (WGS) entry which is preliminary data.</text>
</comment>
<dbReference type="GO" id="GO:0004519">
    <property type="term" value="F:endonuclease activity"/>
    <property type="evidence" value="ECO:0007669"/>
    <property type="project" value="UniProtKB-KW"/>
</dbReference>
<dbReference type="GO" id="GO:0003676">
    <property type="term" value="F:nucleic acid binding"/>
    <property type="evidence" value="ECO:0007669"/>
    <property type="project" value="InterPro"/>
</dbReference>
<dbReference type="InterPro" id="IPR041527">
    <property type="entry name" value="YhcG_N"/>
</dbReference>
<dbReference type="Pfam" id="PF06250">
    <property type="entry name" value="YhcG_C"/>
    <property type="match status" value="1"/>
</dbReference>
<organism evidence="3 4">
    <name type="scientific">Prevotella heparinolytica</name>
    <dbReference type="NCBI Taxonomy" id="28113"/>
    <lineage>
        <taxon>Bacteria</taxon>
        <taxon>Pseudomonadati</taxon>
        <taxon>Bacteroidota</taxon>
        <taxon>Bacteroidia</taxon>
        <taxon>Bacteroidales</taxon>
        <taxon>Bacteroidaceae</taxon>
        <taxon>Bacteroides</taxon>
    </lineage>
</organism>
<dbReference type="PANTHER" id="PTHR30547">
    <property type="entry name" value="UNCHARACTERIZED PROTEIN YHCG-RELATED"/>
    <property type="match status" value="1"/>
</dbReference>
<dbReference type="Proteomes" id="UP000295600">
    <property type="component" value="Unassembled WGS sequence"/>
</dbReference>
<gene>
    <name evidence="3" type="ORF">EV202_10219</name>
</gene>
<evidence type="ECO:0000313" key="3">
    <source>
        <dbReference type="EMBL" id="TCO95920.1"/>
    </source>
</evidence>
<reference evidence="3 4" key="1">
    <citation type="submission" date="2019-03" db="EMBL/GenBank/DDBJ databases">
        <title>Genomic Encyclopedia of Type Strains, Phase IV (KMG-IV): sequencing the most valuable type-strain genomes for metagenomic binning, comparative biology and taxonomic classification.</title>
        <authorList>
            <person name="Goeker M."/>
        </authorList>
    </citation>
    <scope>NUCLEOTIDE SEQUENCE [LARGE SCALE GENOMIC DNA]</scope>
    <source>
        <strain evidence="3 4">DSM 23917</strain>
    </source>
</reference>
<name>A0A4R2LR01_9BACE</name>
<dbReference type="InterPro" id="IPR009362">
    <property type="entry name" value="YhcG_C"/>
</dbReference>
<dbReference type="PANTHER" id="PTHR30547:SF0">
    <property type="entry name" value="BLR8175 PROTEIN"/>
    <property type="match status" value="1"/>
</dbReference>
<accession>A0A4R2LR01</accession>
<dbReference type="AlphaFoldDB" id="A0A4R2LR01"/>
<dbReference type="Pfam" id="PF17761">
    <property type="entry name" value="DUF1016_N"/>
    <property type="match status" value="1"/>
</dbReference>
<evidence type="ECO:0000259" key="2">
    <source>
        <dbReference type="Pfam" id="PF17761"/>
    </source>
</evidence>
<dbReference type="InterPro" id="IPR011856">
    <property type="entry name" value="tRNA_endonuc-like_dom_sf"/>
</dbReference>
<protein>
    <submittedName>
        <fullName evidence="3">Putative nuclease of restriction endonuclease-like (RecB) superfamily</fullName>
    </submittedName>
</protein>
<dbReference type="RefSeq" id="WP_021680129.1">
    <property type="nucleotide sequence ID" value="NZ_SLXB01000002.1"/>
</dbReference>
<dbReference type="Gene3D" id="3.40.1350.10">
    <property type="match status" value="1"/>
</dbReference>
<dbReference type="EMBL" id="SLXB01000002">
    <property type="protein sequence ID" value="TCO95920.1"/>
    <property type="molecule type" value="Genomic_DNA"/>
</dbReference>
<evidence type="ECO:0000259" key="1">
    <source>
        <dbReference type="Pfam" id="PF06250"/>
    </source>
</evidence>